<reference evidence="2" key="1">
    <citation type="submission" date="2014-09" db="EMBL/GenBank/DDBJ databases">
        <authorList>
            <person name="Sharma Rahul"/>
            <person name="Thines Marco"/>
        </authorList>
    </citation>
    <scope>NUCLEOTIDE SEQUENCE [LARGE SCALE GENOMIC DNA]</scope>
</reference>
<name>A0A0P1B2D8_PLAHL</name>
<evidence type="ECO:0000313" key="1">
    <source>
        <dbReference type="EMBL" id="CEG48904.1"/>
    </source>
</evidence>
<organism evidence="1 2">
    <name type="scientific">Plasmopara halstedii</name>
    <name type="common">Downy mildew of sunflower</name>
    <dbReference type="NCBI Taxonomy" id="4781"/>
    <lineage>
        <taxon>Eukaryota</taxon>
        <taxon>Sar</taxon>
        <taxon>Stramenopiles</taxon>
        <taxon>Oomycota</taxon>
        <taxon>Peronosporomycetes</taxon>
        <taxon>Peronosporales</taxon>
        <taxon>Peronosporaceae</taxon>
        <taxon>Plasmopara</taxon>
    </lineage>
</organism>
<keyword evidence="2" id="KW-1185">Reference proteome</keyword>
<sequence length="59" mass="6762">MEELPGIKTKRMILIHFDGTSYRDNKALDYTANRCDRFLMGYTRIATQAAYISLSSSLI</sequence>
<dbReference type="GeneID" id="59052953"/>
<dbReference type="Proteomes" id="UP000054928">
    <property type="component" value="Unassembled WGS sequence"/>
</dbReference>
<dbReference type="EMBL" id="CCYD01003042">
    <property type="protein sequence ID" value="CEG48904.1"/>
    <property type="molecule type" value="Genomic_DNA"/>
</dbReference>
<dbReference type="AlphaFoldDB" id="A0A0P1B2D8"/>
<dbReference type="RefSeq" id="XP_036263477.1">
    <property type="nucleotide sequence ID" value="XM_036407233.1"/>
</dbReference>
<protein>
    <submittedName>
        <fullName evidence="1">Uncharacterized protein</fullName>
    </submittedName>
</protein>
<evidence type="ECO:0000313" key="2">
    <source>
        <dbReference type="Proteomes" id="UP000054928"/>
    </source>
</evidence>
<proteinExistence type="predicted"/>
<accession>A0A0P1B2D8</accession>